<dbReference type="InterPro" id="IPR043472">
    <property type="entry name" value="Macro_dom-like"/>
</dbReference>
<organism evidence="3 4">
    <name type="scientific">Aspergillus nanangensis</name>
    <dbReference type="NCBI Taxonomy" id="2582783"/>
    <lineage>
        <taxon>Eukaryota</taxon>
        <taxon>Fungi</taxon>
        <taxon>Dikarya</taxon>
        <taxon>Ascomycota</taxon>
        <taxon>Pezizomycotina</taxon>
        <taxon>Eurotiomycetes</taxon>
        <taxon>Eurotiomycetidae</taxon>
        <taxon>Eurotiales</taxon>
        <taxon>Aspergillaceae</taxon>
        <taxon>Aspergillus</taxon>
        <taxon>Aspergillus subgen. Circumdati</taxon>
    </lineage>
</organism>
<dbReference type="Pfam" id="PF10021">
    <property type="entry name" value="PARG_cat_microb"/>
    <property type="match status" value="1"/>
</dbReference>
<dbReference type="PANTHER" id="PTHR35596">
    <property type="entry name" value="DUF2263 DOMAIN-CONTAINING PROTEIN"/>
    <property type="match status" value="1"/>
</dbReference>
<reference evidence="3" key="1">
    <citation type="journal article" date="2019" name="Beilstein J. Org. Chem.">
        <title>Nanangenines: drimane sesquiterpenoids as the dominant metabolite cohort of a novel Australian fungus, Aspergillus nanangensis.</title>
        <authorList>
            <person name="Lacey H.J."/>
            <person name="Gilchrist C.L.M."/>
            <person name="Crombie A."/>
            <person name="Kalaitzis J.A."/>
            <person name="Vuong D."/>
            <person name="Rutledge P.J."/>
            <person name="Turner P."/>
            <person name="Pitt J.I."/>
            <person name="Lacey E."/>
            <person name="Chooi Y.H."/>
            <person name="Piggott A.M."/>
        </authorList>
    </citation>
    <scope>NUCLEOTIDE SEQUENCE</scope>
    <source>
        <strain evidence="3">MST-FP2251</strain>
    </source>
</reference>
<dbReference type="InterPro" id="IPR012664">
    <property type="entry name" value="CHP02452"/>
</dbReference>
<evidence type="ECO:0000259" key="2">
    <source>
        <dbReference type="Pfam" id="PF10021"/>
    </source>
</evidence>
<protein>
    <recommendedName>
        <fullName evidence="2">Microbial-type PARG catalytic domain-containing protein</fullName>
    </recommendedName>
</protein>
<dbReference type="SUPFAM" id="SSF52949">
    <property type="entry name" value="Macro domain-like"/>
    <property type="match status" value="1"/>
</dbReference>
<feature type="domain" description="Microbial-type PARG catalytic" evidence="2">
    <location>
        <begin position="77"/>
        <end position="176"/>
    </location>
</feature>
<proteinExistence type="predicted"/>
<dbReference type="PANTHER" id="PTHR35596:SF1">
    <property type="entry name" value="MICROBIAL-TYPE PARG CATALYTIC DOMAIN-CONTAINING PROTEIN"/>
    <property type="match status" value="1"/>
</dbReference>
<sequence length="312" mass="34923">MNPSQRPSDPWAAARRTPSHHSTGPPSGPSHSTGSNRQAILQARAEETKNLIPEILALRPRDPAVGRYVPKDTIAHLESRYNPNLSAQVEVVNGDTFDSAIQLAASSTSSSDSEANVCVLNMASEKNPGGGWVRGTLAQEEELCYRSTLSFTLRRRFYPIKKEDALYSPSVVIFRENFTTGHKLKDLEKPELLPVISVISIAALRRPDVNTRMNPPRYMRPHDREIMKEKMRTTLRIAALNKHRKLVLGALGCGAFANPKEEVANCWAEVFQEQEFKGWWQSIVFAVLDNTVHPTSDGNFNIFHSRLQGLRI</sequence>
<evidence type="ECO:0000313" key="3">
    <source>
        <dbReference type="EMBL" id="KAF9887796.1"/>
    </source>
</evidence>
<evidence type="ECO:0000256" key="1">
    <source>
        <dbReference type="SAM" id="MobiDB-lite"/>
    </source>
</evidence>
<evidence type="ECO:0000313" key="4">
    <source>
        <dbReference type="Proteomes" id="UP001194746"/>
    </source>
</evidence>
<keyword evidence="4" id="KW-1185">Reference proteome</keyword>
<dbReference type="AlphaFoldDB" id="A0AAD4CJQ2"/>
<dbReference type="EMBL" id="VCAU01000056">
    <property type="protein sequence ID" value="KAF9887796.1"/>
    <property type="molecule type" value="Genomic_DNA"/>
</dbReference>
<dbReference type="Proteomes" id="UP001194746">
    <property type="component" value="Unassembled WGS sequence"/>
</dbReference>
<dbReference type="Gene3D" id="3.40.220.10">
    <property type="entry name" value="Leucine Aminopeptidase, subunit E, domain 1"/>
    <property type="match status" value="1"/>
</dbReference>
<feature type="region of interest" description="Disordered" evidence="1">
    <location>
        <begin position="1"/>
        <end position="37"/>
    </location>
</feature>
<feature type="compositionally biased region" description="Low complexity" evidence="1">
    <location>
        <begin position="20"/>
        <end position="35"/>
    </location>
</feature>
<dbReference type="NCBIfam" id="TIGR02452">
    <property type="entry name" value="TIGR02452 family protein"/>
    <property type="match status" value="1"/>
</dbReference>
<gene>
    <name evidence="3" type="ORF">FE257_009602</name>
</gene>
<accession>A0AAD4CJQ2</accession>
<dbReference type="InterPro" id="IPR019261">
    <property type="entry name" value="PARG_cat_microbial"/>
</dbReference>
<comment type="caution">
    <text evidence="3">The sequence shown here is derived from an EMBL/GenBank/DDBJ whole genome shotgun (WGS) entry which is preliminary data.</text>
</comment>
<name>A0AAD4CJQ2_ASPNN</name>
<reference evidence="3" key="2">
    <citation type="submission" date="2020-02" db="EMBL/GenBank/DDBJ databases">
        <authorList>
            <person name="Gilchrist C.L.M."/>
            <person name="Chooi Y.-H."/>
        </authorList>
    </citation>
    <scope>NUCLEOTIDE SEQUENCE</scope>
    <source>
        <strain evidence="3">MST-FP2251</strain>
    </source>
</reference>